<feature type="signal peptide" evidence="2">
    <location>
        <begin position="1"/>
        <end position="16"/>
    </location>
</feature>
<dbReference type="EnsemblMetazoa" id="LLOJ007439-RA">
    <property type="protein sequence ID" value="LLOJ007439-PA"/>
    <property type="gene ID" value="LLOJ007439"/>
</dbReference>
<dbReference type="VEuPathDB" id="VectorBase:LLOJ007439"/>
<evidence type="ECO:0000313" key="5">
    <source>
        <dbReference type="Proteomes" id="UP000092461"/>
    </source>
</evidence>
<dbReference type="EMBL" id="AJWK01024653">
    <property type="status" value="NOT_ANNOTATED_CDS"/>
    <property type="molecule type" value="Genomic_DNA"/>
</dbReference>
<keyword evidence="1" id="KW-0193">Cuticle</keyword>
<accession>A0A1B0CRE1</accession>
<dbReference type="InterPro" id="IPR000618">
    <property type="entry name" value="Insect_cuticle"/>
</dbReference>
<dbReference type="GO" id="GO:0008010">
    <property type="term" value="F:structural constituent of chitin-based larval cuticle"/>
    <property type="evidence" value="ECO:0007669"/>
    <property type="project" value="TreeGrafter"/>
</dbReference>
<dbReference type="InterPro" id="IPR050468">
    <property type="entry name" value="Cuticle_Struct_Prot"/>
</dbReference>
<dbReference type="PROSITE" id="PS51155">
    <property type="entry name" value="CHIT_BIND_RR_2"/>
    <property type="match status" value="1"/>
</dbReference>
<keyword evidence="5" id="KW-1185">Reference proteome</keyword>
<organism evidence="4 5">
    <name type="scientific">Lutzomyia longipalpis</name>
    <name type="common">Sand fly</name>
    <dbReference type="NCBI Taxonomy" id="7200"/>
    <lineage>
        <taxon>Eukaryota</taxon>
        <taxon>Metazoa</taxon>
        <taxon>Ecdysozoa</taxon>
        <taxon>Arthropoda</taxon>
        <taxon>Hexapoda</taxon>
        <taxon>Insecta</taxon>
        <taxon>Pterygota</taxon>
        <taxon>Neoptera</taxon>
        <taxon>Endopterygota</taxon>
        <taxon>Diptera</taxon>
        <taxon>Nematocera</taxon>
        <taxon>Psychodoidea</taxon>
        <taxon>Psychodidae</taxon>
        <taxon>Lutzomyia</taxon>
        <taxon>Lutzomyia</taxon>
    </lineage>
</organism>
<reference evidence="3" key="2">
    <citation type="journal article" date="2020" name="BMC">
        <title>Leishmania infection induces a limited differential gene expression in the sand fly midgut.</title>
        <authorList>
            <person name="Coutinho-Abreu I.V."/>
            <person name="Serafim T.D."/>
            <person name="Meneses C."/>
            <person name="Kamhawi S."/>
            <person name="Oliveira F."/>
            <person name="Valenzuela J.G."/>
        </authorList>
    </citation>
    <scope>NUCLEOTIDE SEQUENCE</scope>
    <source>
        <strain evidence="3">Jacobina</strain>
        <tissue evidence="3">Midgut</tissue>
    </source>
</reference>
<feature type="chain" id="PRO_5044555452" evidence="2">
    <location>
        <begin position="17"/>
        <end position="359"/>
    </location>
</feature>
<evidence type="ECO:0000256" key="2">
    <source>
        <dbReference type="SAM" id="SignalP"/>
    </source>
</evidence>
<reference evidence="5" key="1">
    <citation type="submission" date="2012-05" db="EMBL/GenBank/DDBJ databases">
        <title>Whole Genome Assembly of Lutzomyia longipalpis.</title>
        <authorList>
            <person name="Richards S."/>
            <person name="Qu C."/>
            <person name="Dillon R."/>
            <person name="Worley K."/>
            <person name="Scherer S."/>
            <person name="Batterton M."/>
            <person name="Taylor A."/>
            <person name="Hawes A."/>
            <person name="Hernandez B."/>
            <person name="Kovar C."/>
            <person name="Mandapat C."/>
            <person name="Pham C."/>
            <person name="Qu C."/>
            <person name="Jing C."/>
            <person name="Bess C."/>
            <person name="Bandaranaike D."/>
            <person name="Ngo D."/>
            <person name="Ongeri F."/>
            <person name="Arias F."/>
            <person name="Lara F."/>
            <person name="Weissenberger G."/>
            <person name="Kamau G."/>
            <person name="Han H."/>
            <person name="Shen H."/>
            <person name="Dinh H."/>
            <person name="Khalil I."/>
            <person name="Jones J."/>
            <person name="Shafer J."/>
            <person name="Jayaseelan J."/>
            <person name="Quiroz J."/>
            <person name="Blankenburg K."/>
            <person name="Nguyen L."/>
            <person name="Jackson L."/>
            <person name="Francisco L."/>
            <person name="Tang L.-Y."/>
            <person name="Pu L.-L."/>
            <person name="Perales L."/>
            <person name="Lorensuhewa L."/>
            <person name="Munidasa M."/>
            <person name="Coyle M."/>
            <person name="Taylor M."/>
            <person name="Puazo M."/>
            <person name="Firestine M."/>
            <person name="Scheel M."/>
            <person name="Javaid M."/>
            <person name="Wang M."/>
            <person name="Li M."/>
            <person name="Tabassum N."/>
            <person name="Saada N."/>
            <person name="Osuji N."/>
            <person name="Aqrawi P."/>
            <person name="Fu Q."/>
            <person name="Thornton R."/>
            <person name="Raj R."/>
            <person name="Goodspeed R."/>
            <person name="Mata R."/>
            <person name="Najjar R."/>
            <person name="Gubbala S."/>
            <person name="Lee S."/>
            <person name="Denson S."/>
            <person name="Patil S."/>
            <person name="Macmil S."/>
            <person name="Qi S."/>
            <person name="Matskevitch T."/>
            <person name="Palculict T."/>
            <person name="Mathew T."/>
            <person name="Vee V."/>
            <person name="Velamala V."/>
            <person name="Korchina V."/>
            <person name="Cai W."/>
            <person name="Liu W."/>
            <person name="Dai W."/>
            <person name="Zou X."/>
            <person name="Zhu Y."/>
            <person name="Zhang Y."/>
            <person name="Wu Y.-Q."/>
            <person name="Xin Y."/>
            <person name="Nazarath L."/>
            <person name="Kovar C."/>
            <person name="Han Y."/>
            <person name="Muzny D."/>
            <person name="Gibbs R."/>
        </authorList>
    </citation>
    <scope>NUCLEOTIDE SEQUENCE [LARGE SCALE GENOMIC DNA]</scope>
    <source>
        <strain evidence="5">Jacobina</strain>
    </source>
</reference>
<dbReference type="PANTHER" id="PTHR10380">
    <property type="entry name" value="CUTICLE PROTEIN"/>
    <property type="match status" value="1"/>
</dbReference>
<dbReference type="Proteomes" id="UP000092461">
    <property type="component" value="Unassembled WGS sequence"/>
</dbReference>
<evidence type="ECO:0000313" key="4">
    <source>
        <dbReference type="EnsemblMetazoa" id="LLOJ007439-PA"/>
    </source>
</evidence>
<dbReference type="Pfam" id="PF00379">
    <property type="entry name" value="Chitin_bind_4"/>
    <property type="match status" value="1"/>
</dbReference>
<dbReference type="VEuPathDB" id="VectorBase:LLONM1_009675"/>
<dbReference type="GO" id="GO:0062129">
    <property type="term" value="C:chitin-based extracellular matrix"/>
    <property type="evidence" value="ECO:0007669"/>
    <property type="project" value="TreeGrafter"/>
</dbReference>
<sequence length="359" mass="37729">MKAFIVATLFVVACTATPYAGLSSQYHTQDGHGNYAYGYADPNSQKHEESSHGFTRGAYSYVDGHGILQSVHYSADPHNGFQVAATNLPKGPAPALVAAPAVYHAAAPVHYAAHYGPWAHAGLGYQGGPLETPEVQHAKAAHFAAHAAASHGLHHLYKRSAAWGGYHVPVIHNGVPVETPEVQHAKAAHFAAHAKVGGHHYIAAAAHHSYAPLAPNGVVLDTPEITAAKAAHFAAHAAAGGHAYAPAHYAVHHQAGPVDTPEVAHAKAAHFAAVAEAQSKAGYSHHDDGHYDGRYDGHYDDGHYDGRYDGHHGAWTHAVAAHHVPVIHNGVPVETPEVQHAKAAHAAAHAEAAARAYHY</sequence>
<dbReference type="EMBL" id="GITU01002189">
    <property type="protein sequence ID" value="MBC1170892.1"/>
    <property type="molecule type" value="Transcribed_RNA"/>
</dbReference>
<reference evidence="4" key="3">
    <citation type="submission" date="2020-05" db="UniProtKB">
        <authorList>
            <consortium name="EnsemblMetazoa"/>
        </authorList>
    </citation>
    <scope>IDENTIFICATION</scope>
    <source>
        <strain evidence="4">Jacobina</strain>
    </source>
</reference>
<evidence type="ECO:0000313" key="3">
    <source>
        <dbReference type="EMBL" id="MBC1170892.1"/>
    </source>
</evidence>
<proteinExistence type="predicted"/>
<keyword evidence="2" id="KW-0732">Signal</keyword>
<protein>
    <submittedName>
        <fullName evidence="3">Putative cuticle protein</fullName>
    </submittedName>
</protein>
<dbReference type="AlphaFoldDB" id="A0A1B0CRE1"/>
<name>A0A1B0CRE1_LUTLO</name>
<dbReference type="PANTHER" id="PTHR10380:SF196">
    <property type="entry name" value="CUTICULAR PROTEIN 72EA"/>
    <property type="match status" value="1"/>
</dbReference>
<evidence type="ECO:0000256" key="1">
    <source>
        <dbReference type="PROSITE-ProRule" id="PRU00497"/>
    </source>
</evidence>